<protein>
    <submittedName>
        <fullName evidence="8">FG-GAP repeat domain protein</fullName>
    </submittedName>
</protein>
<keyword evidence="1" id="KW-0732">Signal</keyword>
<dbReference type="PANTHER" id="PTHR23221">
    <property type="entry name" value="GLYCOSYLPHOSPHATIDYLINOSITOL PHOSPHOLIPASE D"/>
    <property type="match status" value="1"/>
</dbReference>
<dbReference type="AlphaFoldDB" id="A0A2P6NR63"/>
<evidence type="ECO:0000256" key="6">
    <source>
        <dbReference type="SAM" id="MobiDB-lite"/>
    </source>
</evidence>
<evidence type="ECO:0000256" key="4">
    <source>
        <dbReference type="ARBA" id="ARBA00023180"/>
    </source>
</evidence>
<evidence type="ECO:0000256" key="5">
    <source>
        <dbReference type="PROSITE-ProRule" id="PRU00803"/>
    </source>
</evidence>
<feature type="repeat" description="FG-GAP" evidence="5">
    <location>
        <begin position="250"/>
        <end position="314"/>
    </location>
</feature>
<evidence type="ECO:0000256" key="3">
    <source>
        <dbReference type="ARBA" id="ARBA00022801"/>
    </source>
</evidence>
<gene>
    <name evidence="8" type="ORF">PROFUN_05370</name>
</gene>
<keyword evidence="2" id="KW-0677">Repeat</keyword>
<evidence type="ECO:0000256" key="1">
    <source>
        <dbReference type="ARBA" id="ARBA00022729"/>
    </source>
</evidence>
<name>A0A2P6NR63_9EUKA</name>
<evidence type="ECO:0000256" key="2">
    <source>
        <dbReference type="ARBA" id="ARBA00022737"/>
    </source>
</evidence>
<dbReference type="InterPro" id="IPR013519">
    <property type="entry name" value="Int_alpha_beta-p"/>
</dbReference>
<dbReference type="InParanoid" id="A0A2P6NR63"/>
<dbReference type="GO" id="GO:0016787">
    <property type="term" value="F:hydrolase activity"/>
    <property type="evidence" value="ECO:0007669"/>
    <property type="project" value="UniProtKB-KW"/>
</dbReference>
<keyword evidence="3" id="KW-0378">Hydrolase</keyword>
<dbReference type="Pfam" id="PF01839">
    <property type="entry name" value="FG-GAP"/>
    <property type="match status" value="2"/>
</dbReference>
<feature type="transmembrane region" description="Helical" evidence="7">
    <location>
        <begin position="41"/>
        <end position="61"/>
    </location>
</feature>
<sequence length="519" mass="54046">MSSSLLSRGCSRPISPYTAESPYQTRNWQFMRSIRGDLNKSMLRGFIFVLLVSIGVSYTVFRGSSQTSGFVVYGEYDFDFLGADVSAAGDVNGDAVDDYVIGSPKANNTGIVYVIYGKQGQSIDDLRLSSLDGTQGYRIIGSTAWTGISVSLGDVNGDRLSDILFTSGTEGNWTTTVIYGQNGTRSDLQTSSLQRTDGFSLNGFGPLVHAADINGDGTGDIIISDPERAVVNVLYGQSGNSRTDLQQTDLTTSLGFTLNGPSQFGHSVSSGDINHDNVNDILVGASGSLYVTSSTEPAEGQVSVDSGDVNGDGLVDVIAATASSILVLFGQNAPQTSVLAWSDITGSTGYSLNVTASDDIKITSGDIDGDGTDDLIIGTTGTVYVMYGGKNASDLQLADLLPSQGIIISYEGADDQWFGYSVGSSDVNRDGVDDVIVGAAYGSPGKAFVIFGGSRGQDPLFFADSTTTTSSSSASSTDDSTTSPSTSQAAVSTQKGVTSGVMKYIPSLAVLVSAMMVMI</sequence>
<reference evidence="8 9" key="1">
    <citation type="journal article" date="2018" name="Genome Biol. Evol.">
        <title>Multiple Roots of Fruiting Body Formation in Amoebozoa.</title>
        <authorList>
            <person name="Hillmann F."/>
            <person name="Forbes G."/>
            <person name="Novohradska S."/>
            <person name="Ferling I."/>
            <person name="Riege K."/>
            <person name="Groth M."/>
            <person name="Westermann M."/>
            <person name="Marz M."/>
            <person name="Spaller T."/>
            <person name="Winckler T."/>
            <person name="Schaap P."/>
            <person name="Glockner G."/>
        </authorList>
    </citation>
    <scope>NUCLEOTIDE SEQUENCE [LARGE SCALE GENOMIC DNA]</scope>
    <source>
        <strain evidence="8 9">Jena</strain>
    </source>
</reference>
<keyword evidence="9" id="KW-1185">Reference proteome</keyword>
<feature type="repeat" description="FG-GAP" evidence="5">
    <location>
        <begin position="67"/>
        <end position="124"/>
    </location>
</feature>
<feature type="repeat" description="FG-GAP" evidence="5">
    <location>
        <begin position="404"/>
        <end position="459"/>
    </location>
</feature>
<dbReference type="SMART" id="SM00191">
    <property type="entry name" value="Int_alpha"/>
    <property type="match status" value="6"/>
</dbReference>
<dbReference type="OrthoDB" id="5317514at2759"/>
<feature type="region of interest" description="Disordered" evidence="6">
    <location>
        <begin position="467"/>
        <end position="492"/>
    </location>
</feature>
<dbReference type="STRING" id="1890364.A0A2P6NR63"/>
<organism evidence="8 9">
    <name type="scientific">Planoprotostelium fungivorum</name>
    <dbReference type="NCBI Taxonomy" id="1890364"/>
    <lineage>
        <taxon>Eukaryota</taxon>
        <taxon>Amoebozoa</taxon>
        <taxon>Evosea</taxon>
        <taxon>Variosea</taxon>
        <taxon>Cavosteliida</taxon>
        <taxon>Cavosteliaceae</taxon>
        <taxon>Planoprotostelium</taxon>
    </lineage>
</organism>
<dbReference type="EMBL" id="MDYQ01000031">
    <property type="protein sequence ID" value="PRP86451.1"/>
    <property type="molecule type" value="Genomic_DNA"/>
</dbReference>
<accession>A0A2P6NR63</accession>
<dbReference type="InterPro" id="IPR013517">
    <property type="entry name" value="FG-GAP"/>
</dbReference>
<dbReference type="PANTHER" id="PTHR23221:SF7">
    <property type="entry name" value="PHOSPHATIDYLINOSITOL-GLYCAN-SPECIFIC PHOSPHOLIPASE D"/>
    <property type="match status" value="1"/>
</dbReference>
<keyword evidence="4" id="KW-0325">Glycoprotein</keyword>
<dbReference type="Pfam" id="PF13517">
    <property type="entry name" value="FG-GAP_3"/>
    <property type="match status" value="1"/>
</dbReference>
<proteinExistence type="predicted"/>
<dbReference type="Gene3D" id="2.130.10.130">
    <property type="entry name" value="Integrin alpha, N-terminal"/>
    <property type="match status" value="3"/>
</dbReference>
<dbReference type="Proteomes" id="UP000241769">
    <property type="component" value="Unassembled WGS sequence"/>
</dbReference>
<evidence type="ECO:0000313" key="8">
    <source>
        <dbReference type="EMBL" id="PRP86451.1"/>
    </source>
</evidence>
<keyword evidence="7" id="KW-0472">Membrane</keyword>
<comment type="caution">
    <text evidence="8">The sequence shown here is derived from an EMBL/GenBank/DDBJ whole genome shotgun (WGS) entry which is preliminary data.</text>
</comment>
<dbReference type="PROSITE" id="PS51470">
    <property type="entry name" value="FG_GAP"/>
    <property type="match status" value="3"/>
</dbReference>
<evidence type="ECO:0000313" key="9">
    <source>
        <dbReference type="Proteomes" id="UP000241769"/>
    </source>
</evidence>
<evidence type="ECO:0000256" key="7">
    <source>
        <dbReference type="SAM" id="Phobius"/>
    </source>
</evidence>
<keyword evidence="7" id="KW-0812">Transmembrane</keyword>
<dbReference type="SUPFAM" id="SSF69318">
    <property type="entry name" value="Integrin alpha N-terminal domain"/>
    <property type="match status" value="2"/>
</dbReference>
<dbReference type="InterPro" id="IPR028994">
    <property type="entry name" value="Integrin_alpha_N"/>
</dbReference>
<keyword evidence="7" id="KW-1133">Transmembrane helix</keyword>